<dbReference type="SUPFAM" id="SSF109604">
    <property type="entry name" value="HD-domain/PDEase-like"/>
    <property type="match status" value="1"/>
</dbReference>
<dbReference type="InterPro" id="IPR043519">
    <property type="entry name" value="NT_sf"/>
</dbReference>
<dbReference type="AlphaFoldDB" id="A0A923PKI0"/>
<dbReference type="Proteomes" id="UP000650081">
    <property type="component" value="Unassembled WGS sequence"/>
</dbReference>
<dbReference type="InterPro" id="IPR007685">
    <property type="entry name" value="RelA_SpoT"/>
</dbReference>
<dbReference type="EMBL" id="JACSIT010000141">
    <property type="protein sequence ID" value="MBC6995813.1"/>
    <property type="molecule type" value="Genomic_DNA"/>
</dbReference>
<dbReference type="InterPro" id="IPR004095">
    <property type="entry name" value="TGS"/>
</dbReference>
<keyword evidence="5" id="KW-1185">Reference proteome</keyword>
<comment type="function">
    <text evidence="1">In eubacteria ppGpp (guanosine 3'-diphosphate 5'-diphosphate) is a mediator of the stringent response that coordinates a variety of cellular activities in response to changes in nutritional abundance.</text>
</comment>
<dbReference type="PANTHER" id="PTHR21262:SF31">
    <property type="entry name" value="GTP PYROPHOSPHOKINASE"/>
    <property type="match status" value="1"/>
</dbReference>
<dbReference type="RefSeq" id="WP_187467834.1">
    <property type="nucleotide sequence ID" value="NZ_JACSIT010000141.1"/>
</dbReference>
<dbReference type="FunFam" id="3.10.20.30:FF:000002">
    <property type="entry name" value="GTP pyrophosphokinase (RelA/SpoT)"/>
    <property type="match status" value="1"/>
</dbReference>
<dbReference type="Gene3D" id="1.10.3210.10">
    <property type="entry name" value="Hypothetical protein af1432"/>
    <property type="match status" value="1"/>
</dbReference>
<dbReference type="Pfam" id="PF02824">
    <property type="entry name" value="TGS"/>
    <property type="match status" value="1"/>
</dbReference>
<dbReference type="Gene3D" id="3.10.20.30">
    <property type="match status" value="1"/>
</dbReference>
<dbReference type="InterPro" id="IPR002912">
    <property type="entry name" value="ACT_dom"/>
</dbReference>
<dbReference type="CDD" id="cd00077">
    <property type="entry name" value="HDc"/>
    <property type="match status" value="1"/>
</dbReference>
<evidence type="ECO:0000313" key="4">
    <source>
        <dbReference type="EMBL" id="MBC6995813.1"/>
    </source>
</evidence>
<dbReference type="SUPFAM" id="SSF81301">
    <property type="entry name" value="Nucleotidyltransferase"/>
    <property type="match status" value="1"/>
</dbReference>
<dbReference type="Pfam" id="PF04607">
    <property type="entry name" value="RelA_SpoT"/>
    <property type="match status" value="1"/>
</dbReference>
<dbReference type="Pfam" id="PF13328">
    <property type="entry name" value="HD_4"/>
    <property type="match status" value="1"/>
</dbReference>
<feature type="domain" description="HD/PDEase" evidence="2">
    <location>
        <begin position="56"/>
        <end position="167"/>
    </location>
</feature>
<evidence type="ECO:0000259" key="2">
    <source>
        <dbReference type="SMART" id="SM00471"/>
    </source>
</evidence>
<dbReference type="GO" id="GO:0015969">
    <property type="term" value="P:guanosine tetraphosphate metabolic process"/>
    <property type="evidence" value="ECO:0007669"/>
    <property type="project" value="InterPro"/>
</dbReference>
<dbReference type="GO" id="GO:0005886">
    <property type="term" value="C:plasma membrane"/>
    <property type="evidence" value="ECO:0007669"/>
    <property type="project" value="TreeGrafter"/>
</dbReference>
<dbReference type="PANTHER" id="PTHR21262">
    <property type="entry name" value="GUANOSINE-3',5'-BIS DIPHOSPHATE 3'-PYROPHOSPHOHYDROLASE"/>
    <property type="match status" value="1"/>
</dbReference>
<evidence type="ECO:0000259" key="3">
    <source>
        <dbReference type="SMART" id="SM00954"/>
    </source>
</evidence>
<reference evidence="4" key="1">
    <citation type="submission" date="2020-08" db="EMBL/GenBank/DDBJ databases">
        <title>Lewinella bacteria from marine environments.</title>
        <authorList>
            <person name="Zhong Y."/>
        </authorList>
    </citation>
    <scope>NUCLEOTIDE SEQUENCE</scope>
    <source>
        <strain evidence="4">KCTC 42187</strain>
    </source>
</reference>
<dbReference type="Pfam" id="PF13291">
    <property type="entry name" value="ACT_4"/>
    <property type="match status" value="1"/>
</dbReference>
<accession>A0A923PKI0</accession>
<comment type="similarity">
    <text evidence="1">Belongs to the relA/spoT family.</text>
</comment>
<dbReference type="SUPFAM" id="SSF81271">
    <property type="entry name" value="TGS-like"/>
    <property type="match status" value="1"/>
</dbReference>
<gene>
    <name evidence="4" type="ORF">H9S92_16725</name>
</gene>
<dbReference type="CDD" id="cd05399">
    <property type="entry name" value="NT_Rel-Spo_like"/>
    <property type="match status" value="1"/>
</dbReference>
<dbReference type="SMART" id="SM00954">
    <property type="entry name" value="RelA_SpoT"/>
    <property type="match status" value="1"/>
</dbReference>
<proteinExistence type="inferred from homology"/>
<comment type="caution">
    <text evidence="4">The sequence shown here is derived from an EMBL/GenBank/DDBJ whole genome shotgun (WGS) entry which is preliminary data.</text>
</comment>
<dbReference type="InterPro" id="IPR004811">
    <property type="entry name" value="RelA/Spo_fam"/>
</dbReference>
<sequence>MAEVIETNVEEQAGLRKAYDAMIACLKPAPNEVDREQMLRAYELANFSHRYQRRKSGEPYMYHPIAVARICAEEIGLGPTAICAALLHDVVEDTPVSLEDIRTAFGESIAQMVGGLTKLDSAYSNESQQAANFKKVLSTLIVDVRIVLIKMADRLHNMRTIKSMAEHKQFKIAAETSFIYAPLAHRLGLYNFRSEFLDLCMKVLEREEYDRVAGKLRETKQAREEYIERFIAPLRKGLDEMGFTYRIFGRPKSIYSIYNKLKKKEVPFEQIYDLFAVRIIVDVPLKKEKLACWTAYTVVTEEYQGVAERLKDWVTIPKSNGYESLHTTVVGPDARFVEVQIRSERMNEIAERGFAAHWKYKGISNQPDVYEQWFDSVRDILDDPNSDSVQFLGDFRANNFFNEEVYVWTPDGDMRTLPKGATALDFAFSVHTEVGYHCQIVMCDERIVPLSYELRNGDRLKVITNKQQKPNEGWLKLVRTGKAKAKIRQALKTDRKEKGELGKEALLRKLKHLRIDETRAAIELLANHHYEGSQIDLFFDVTEENVSIAHLLEPFIVENGKLVAKAIKLPLEEDRNLAAGRKRNPAGKEKGQTKLLINGEPGDQFEYSMATCCNPVQGDQVFAYLTASAGLKIHRSRCSNAEHLMSNYGYRIMRAEWVSTSESSFVVNLKLTGLDSGKGVIERISHEIAEMNLNVRSFNIAGNDGFFEAHISLLVRNTDQLYLAIQALKNLEYISTVSRED</sequence>
<dbReference type="InterPro" id="IPR012675">
    <property type="entry name" value="Beta-grasp_dom_sf"/>
</dbReference>
<dbReference type="FunFam" id="1.10.3210.10:FF:000001">
    <property type="entry name" value="GTP pyrophosphokinase RelA"/>
    <property type="match status" value="1"/>
</dbReference>
<dbReference type="InterPro" id="IPR003607">
    <property type="entry name" value="HD/PDEase_dom"/>
</dbReference>
<dbReference type="SMART" id="SM00471">
    <property type="entry name" value="HDc"/>
    <property type="match status" value="1"/>
</dbReference>
<evidence type="ECO:0000313" key="5">
    <source>
        <dbReference type="Proteomes" id="UP000650081"/>
    </source>
</evidence>
<feature type="domain" description="RelA/SpoT" evidence="3">
    <location>
        <begin position="249"/>
        <end position="364"/>
    </location>
</feature>
<protein>
    <submittedName>
        <fullName evidence="4">Bifunctional (P)ppGpp synthetase/guanosine-3',5'-bis(Diphosphate) 3'-pyrophosphohydrolase</fullName>
    </submittedName>
</protein>
<dbReference type="Gene3D" id="3.30.460.10">
    <property type="entry name" value="Beta Polymerase, domain 2"/>
    <property type="match status" value="1"/>
</dbReference>
<dbReference type="NCBIfam" id="TIGR00691">
    <property type="entry name" value="spoT_relA"/>
    <property type="match status" value="1"/>
</dbReference>
<organism evidence="4 5">
    <name type="scientific">Neolewinella lacunae</name>
    <dbReference type="NCBI Taxonomy" id="1517758"/>
    <lineage>
        <taxon>Bacteria</taxon>
        <taxon>Pseudomonadati</taxon>
        <taxon>Bacteroidota</taxon>
        <taxon>Saprospiria</taxon>
        <taxon>Saprospirales</taxon>
        <taxon>Lewinellaceae</taxon>
        <taxon>Neolewinella</taxon>
    </lineage>
</organism>
<name>A0A923PKI0_9BACT</name>
<dbReference type="Gene3D" id="3.30.70.260">
    <property type="match status" value="1"/>
</dbReference>
<evidence type="ECO:0000256" key="1">
    <source>
        <dbReference type="RuleBase" id="RU003847"/>
    </source>
</evidence>
<dbReference type="InterPro" id="IPR012676">
    <property type="entry name" value="TGS-like"/>
</dbReference>